<dbReference type="HOGENOM" id="CLU_1295872_0_0_1"/>
<dbReference type="Gene3D" id="1.10.1520.10">
    <property type="entry name" value="Ribonuclease III domain"/>
    <property type="match status" value="1"/>
</dbReference>
<evidence type="ECO:0000256" key="1">
    <source>
        <dbReference type="SAM" id="MobiDB-lite"/>
    </source>
</evidence>
<dbReference type="InterPro" id="IPR000999">
    <property type="entry name" value="RNase_III_dom"/>
</dbReference>
<keyword evidence="4" id="KW-1185">Reference proteome</keyword>
<dbReference type="EMBL" id="DS985246">
    <property type="protein sequence ID" value="EDV23874.1"/>
    <property type="molecule type" value="Genomic_DNA"/>
</dbReference>
<proteinExistence type="predicted"/>
<protein>
    <recommendedName>
        <fullName evidence="2">RNase III domain-containing protein</fullName>
    </recommendedName>
</protein>
<dbReference type="InterPro" id="IPR036389">
    <property type="entry name" value="RNase_III_sf"/>
</dbReference>
<dbReference type="SUPFAM" id="SSF69065">
    <property type="entry name" value="RNase III domain-like"/>
    <property type="match status" value="1"/>
</dbReference>
<dbReference type="SMART" id="SM00535">
    <property type="entry name" value="RIBOc"/>
    <property type="match status" value="1"/>
</dbReference>
<name>B3RZN8_TRIAD</name>
<gene>
    <name evidence="3" type="ORF">TRIADDRAFT_57522</name>
</gene>
<evidence type="ECO:0000259" key="2">
    <source>
        <dbReference type="PROSITE" id="PS50142"/>
    </source>
</evidence>
<dbReference type="GO" id="GO:0006396">
    <property type="term" value="P:RNA processing"/>
    <property type="evidence" value="ECO:0007669"/>
    <property type="project" value="InterPro"/>
</dbReference>
<dbReference type="InParanoid" id="B3RZN8"/>
<dbReference type="Proteomes" id="UP000009022">
    <property type="component" value="Unassembled WGS sequence"/>
</dbReference>
<dbReference type="RefSeq" id="XP_002113400.1">
    <property type="nucleotide sequence ID" value="XM_002113364.1"/>
</dbReference>
<sequence>MNFSMNLSIYPSVIPNEIRVDIENMQKRLGYHIKNINLLLQALTRQSAIRQGIHYASKSNNQRLQWVGSNMFHSGIVYKLYEKYANNSYISTDYLNKVAINITSNMALVAEIGKRIGLASCVFRGSDEEIITSEILAHTFLAILGSITLDDGGQKAVHDVIERHWKWFLDNPEESFKRRPSSFHTRMPPRSATMPSRQRIRSSDFPNHGTEVL</sequence>
<dbReference type="KEGG" id="tad:TRIADDRAFT_57522"/>
<feature type="region of interest" description="Disordered" evidence="1">
    <location>
        <begin position="176"/>
        <end position="213"/>
    </location>
</feature>
<evidence type="ECO:0000313" key="4">
    <source>
        <dbReference type="Proteomes" id="UP000009022"/>
    </source>
</evidence>
<dbReference type="Pfam" id="PF14622">
    <property type="entry name" value="Ribonucleas_3_3"/>
    <property type="match status" value="1"/>
</dbReference>
<dbReference type="CTD" id="6754613"/>
<organism evidence="3 4">
    <name type="scientific">Trichoplax adhaerens</name>
    <name type="common">Trichoplax reptans</name>
    <dbReference type="NCBI Taxonomy" id="10228"/>
    <lineage>
        <taxon>Eukaryota</taxon>
        <taxon>Metazoa</taxon>
        <taxon>Placozoa</taxon>
        <taxon>Uniplacotomia</taxon>
        <taxon>Trichoplacea</taxon>
        <taxon>Trichoplacidae</taxon>
        <taxon>Trichoplax</taxon>
    </lineage>
</organism>
<feature type="domain" description="RNase III" evidence="2">
    <location>
        <begin position="22"/>
        <end position="152"/>
    </location>
</feature>
<accession>B3RZN8</accession>
<evidence type="ECO:0000313" key="3">
    <source>
        <dbReference type="EMBL" id="EDV23874.1"/>
    </source>
</evidence>
<dbReference type="GeneID" id="6754613"/>
<dbReference type="AlphaFoldDB" id="B3RZN8"/>
<dbReference type="GO" id="GO:0004525">
    <property type="term" value="F:ribonuclease III activity"/>
    <property type="evidence" value="ECO:0007669"/>
    <property type="project" value="InterPro"/>
</dbReference>
<reference evidence="3 4" key="1">
    <citation type="journal article" date="2008" name="Nature">
        <title>The Trichoplax genome and the nature of placozoans.</title>
        <authorList>
            <person name="Srivastava M."/>
            <person name="Begovic E."/>
            <person name="Chapman J."/>
            <person name="Putnam N.H."/>
            <person name="Hellsten U."/>
            <person name="Kawashima T."/>
            <person name="Kuo A."/>
            <person name="Mitros T."/>
            <person name="Salamov A."/>
            <person name="Carpenter M.L."/>
            <person name="Signorovitch A.Y."/>
            <person name="Moreno M.A."/>
            <person name="Kamm K."/>
            <person name="Grimwood J."/>
            <person name="Schmutz J."/>
            <person name="Shapiro H."/>
            <person name="Grigoriev I.V."/>
            <person name="Buss L.W."/>
            <person name="Schierwater B."/>
            <person name="Dellaporta S.L."/>
            <person name="Rokhsar D.S."/>
        </authorList>
    </citation>
    <scope>NUCLEOTIDE SEQUENCE [LARGE SCALE GENOMIC DNA]</scope>
    <source>
        <strain evidence="3 4">Grell-BS-1999</strain>
    </source>
</reference>
<dbReference type="PROSITE" id="PS50142">
    <property type="entry name" value="RNASE_3_2"/>
    <property type="match status" value="1"/>
</dbReference>